<keyword evidence="21" id="KW-1185">Reference proteome</keyword>
<keyword evidence="6 10" id="KW-0863">Zinc-finger</keyword>
<dbReference type="PROSITE" id="PS00518">
    <property type="entry name" value="ZF_RING_1"/>
    <property type="match status" value="2"/>
</dbReference>
<evidence type="ECO:0008006" key="22">
    <source>
        <dbReference type="Google" id="ProtNLM"/>
    </source>
</evidence>
<dbReference type="InterPro" id="IPR001487">
    <property type="entry name" value="Bromodomain"/>
</dbReference>
<dbReference type="PROSITE" id="PS50144">
    <property type="entry name" value="MATH"/>
    <property type="match status" value="1"/>
</dbReference>
<proteinExistence type="inferred from homology"/>
<dbReference type="PROSITE" id="PS50145">
    <property type="entry name" value="ZF_TRAF"/>
    <property type="match status" value="2"/>
</dbReference>
<accession>A0A7R8WYR4</accession>
<dbReference type="FunFam" id="3.30.40.10:FF:000179">
    <property type="entry name" value="TNF receptor-associated factor"/>
    <property type="match status" value="1"/>
</dbReference>
<feature type="zinc finger region" description="TRAF-type" evidence="10">
    <location>
        <begin position="1160"/>
        <end position="1216"/>
    </location>
</feature>
<dbReference type="PANTHER" id="PTHR45890">
    <property type="entry name" value="AARF DOMAIN CONTAINING KINASE 2 (PREDICTED)"/>
    <property type="match status" value="1"/>
</dbReference>
<evidence type="ECO:0000259" key="13">
    <source>
        <dbReference type="PROSITE" id="PS50014"/>
    </source>
</evidence>
<evidence type="ECO:0000259" key="15">
    <source>
        <dbReference type="PROSITE" id="PS50089"/>
    </source>
</evidence>
<evidence type="ECO:0000259" key="19">
    <source>
        <dbReference type="PROSITE" id="PS51081"/>
    </source>
</evidence>
<dbReference type="Gene3D" id="3.30.160.60">
    <property type="entry name" value="Classic Zinc Finger"/>
    <property type="match status" value="1"/>
</dbReference>
<evidence type="ECO:0000256" key="2">
    <source>
        <dbReference type="ARBA" id="ARBA00009670"/>
    </source>
</evidence>
<evidence type="ECO:0000259" key="18">
    <source>
        <dbReference type="PROSITE" id="PS50145"/>
    </source>
</evidence>
<evidence type="ECO:0000259" key="14">
    <source>
        <dbReference type="PROSITE" id="PS50016"/>
    </source>
</evidence>
<feature type="domain" description="Bromo" evidence="13">
    <location>
        <begin position="923"/>
        <end position="981"/>
    </location>
</feature>
<dbReference type="InterPro" id="IPR052402">
    <property type="entry name" value="ADCK_kinase"/>
</dbReference>
<dbReference type="InterPro" id="IPR036427">
    <property type="entry name" value="Bromodomain-like_sf"/>
</dbReference>
<dbReference type="PROSITE" id="PS51081">
    <property type="entry name" value="ZF_SIAH"/>
    <property type="match status" value="1"/>
</dbReference>
<dbReference type="InterPro" id="IPR004147">
    <property type="entry name" value="ABC1_dom"/>
</dbReference>
<dbReference type="Gene3D" id="3.30.40.10">
    <property type="entry name" value="Zinc/RING finger domain, C3HC4 (zinc finger)"/>
    <property type="match status" value="5"/>
</dbReference>
<evidence type="ECO:0000313" key="21">
    <source>
        <dbReference type="Proteomes" id="UP000677054"/>
    </source>
</evidence>
<dbReference type="CDD" id="cd19775">
    <property type="entry name" value="Bbox2_TIF1_C-VI"/>
    <property type="match status" value="1"/>
</dbReference>
<protein>
    <recommendedName>
        <fullName evidence="22">RING-type E3 ubiquitin transferase</fullName>
    </recommendedName>
</protein>
<feature type="compositionally biased region" description="Acidic residues" evidence="12">
    <location>
        <begin position="812"/>
        <end position="826"/>
    </location>
</feature>
<reference evidence="20" key="1">
    <citation type="submission" date="2020-11" db="EMBL/GenBank/DDBJ databases">
        <authorList>
            <person name="Tran Van P."/>
        </authorList>
    </citation>
    <scope>NUCLEOTIDE SEQUENCE</scope>
</reference>
<feature type="domain" description="TRAF-type" evidence="18">
    <location>
        <begin position="1160"/>
        <end position="1216"/>
    </location>
</feature>
<dbReference type="InterPro" id="IPR049342">
    <property type="entry name" value="TRAF1-6_MATH_dom"/>
</dbReference>
<dbReference type="Pfam" id="PF00097">
    <property type="entry name" value="zf-C3HC4"/>
    <property type="match status" value="1"/>
</dbReference>
<evidence type="ECO:0000256" key="6">
    <source>
        <dbReference type="ARBA" id="ARBA00022771"/>
    </source>
</evidence>
<dbReference type="InterPro" id="IPR013010">
    <property type="entry name" value="Znf_SIAH"/>
</dbReference>
<dbReference type="Gene3D" id="2.60.210.10">
    <property type="entry name" value="Apoptosis, Tumor Necrosis Factor Receptor Associated Protein 2, Chain A"/>
    <property type="match status" value="1"/>
</dbReference>
<feature type="coiled-coil region" evidence="11">
    <location>
        <begin position="1300"/>
        <end position="1334"/>
    </location>
</feature>
<dbReference type="SUPFAM" id="SSF57845">
    <property type="entry name" value="B-box zinc-binding domain"/>
    <property type="match status" value="1"/>
</dbReference>
<evidence type="ECO:0000259" key="17">
    <source>
        <dbReference type="PROSITE" id="PS50144"/>
    </source>
</evidence>
<dbReference type="SMART" id="SM00061">
    <property type="entry name" value="MATH"/>
    <property type="match status" value="1"/>
</dbReference>
<dbReference type="InterPro" id="IPR017907">
    <property type="entry name" value="Znf_RING_CS"/>
</dbReference>
<dbReference type="PANTHER" id="PTHR45890:SF1">
    <property type="entry name" value="AARF DOMAIN CONTAINING KINASE 2"/>
    <property type="match status" value="1"/>
</dbReference>
<dbReference type="InterPro" id="IPR001841">
    <property type="entry name" value="Znf_RING"/>
</dbReference>
<dbReference type="SMART" id="SM00502">
    <property type="entry name" value="BBC"/>
    <property type="match status" value="1"/>
</dbReference>
<feature type="domain" description="RING-type" evidence="15">
    <location>
        <begin position="1024"/>
        <end position="1063"/>
    </location>
</feature>
<organism evidence="20">
    <name type="scientific">Darwinula stevensoni</name>
    <dbReference type="NCBI Taxonomy" id="69355"/>
    <lineage>
        <taxon>Eukaryota</taxon>
        <taxon>Metazoa</taxon>
        <taxon>Ecdysozoa</taxon>
        <taxon>Arthropoda</taxon>
        <taxon>Crustacea</taxon>
        <taxon>Oligostraca</taxon>
        <taxon>Ostracoda</taxon>
        <taxon>Podocopa</taxon>
        <taxon>Podocopida</taxon>
        <taxon>Darwinulocopina</taxon>
        <taxon>Darwinuloidea</taxon>
        <taxon>Darwinulidae</taxon>
        <taxon>Darwinula</taxon>
    </lineage>
</organism>
<evidence type="ECO:0000256" key="5">
    <source>
        <dbReference type="ARBA" id="ARBA00022737"/>
    </source>
</evidence>
<dbReference type="PROSITE" id="PS50119">
    <property type="entry name" value="ZF_BBOX"/>
    <property type="match status" value="2"/>
</dbReference>
<keyword evidence="11" id="KW-0175">Coiled coil</keyword>
<dbReference type="EMBL" id="LR899571">
    <property type="protein sequence ID" value="CAD7240698.1"/>
    <property type="molecule type" value="Genomic_DNA"/>
</dbReference>
<feature type="compositionally biased region" description="Basic and acidic residues" evidence="12">
    <location>
        <begin position="48"/>
        <end position="58"/>
    </location>
</feature>
<evidence type="ECO:0000256" key="8">
    <source>
        <dbReference type="ARBA" id="ARBA00023117"/>
    </source>
</evidence>
<dbReference type="Pfam" id="PF00439">
    <property type="entry name" value="Bromodomain"/>
    <property type="match status" value="1"/>
</dbReference>
<evidence type="ECO:0000256" key="3">
    <source>
        <dbReference type="ARBA" id="ARBA00022490"/>
    </source>
</evidence>
<dbReference type="SUPFAM" id="SSF49599">
    <property type="entry name" value="TRAF domain-like"/>
    <property type="match status" value="3"/>
</dbReference>
<comment type="subcellular location">
    <subcellularLocation>
        <location evidence="1">Cytoplasm</location>
    </subcellularLocation>
</comment>
<dbReference type="InterPro" id="IPR013083">
    <property type="entry name" value="Znf_RING/FYVE/PHD"/>
</dbReference>
<dbReference type="InterPro" id="IPR011011">
    <property type="entry name" value="Znf_FYVE_PHD"/>
</dbReference>
<dbReference type="PROSITE" id="PS50016">
    <property type="entry name" value="ZF_PHD_2"/>
    <property type="match status" value="1"/>
</dbReference>
<dbReference type="GO" id="GO:0008270">
    <property type="term" value="F:zinc ion binding"/>
    <property type="evidence" value="ECO:0007669"/>
    <property type="project" value="UniProtKB-KW"/>
</dbReference>
<dbReference type="Pfam" id="PF02176">
    <property type="entry name" value="zf-TRAF"/>
    <property type="match status" value="1"/>
</dbReference>
<dbReference type="GO" id="GO:0005739">
    <property type="term" value="C:mitochondrion"/>
    <property type="evidence" value="ECO:0007669"/>
    <property type="project" value="TreeGrafter"/>
</dbReference>
<evidence type="ECO:0000256" key="11">
    <source>
        <dbReference type="SAM" id="Coils"/>
    </source>
</evidence>
<feature type="domain" description="RING-type" evidence="15">
    <location>
        <begin position="91"/>
        <end position="143"/>
    </location>
</feature>
<dbReference type="InterPro" id="IPR011009">
    <property type="entry name" value="Kinase-like_dom_sf"/>
</dbReference>
<dbReference type="InterPro" id="IPR008974">
    <property type="entry name" value="TRAF-like"/>
</dbReference>
<feature type="region of interest" description="Disordered" evidence="12">
    <location>
        <begin position="723"/>
        <end position="826"/>
    </location>
</feature>
<dbReference type="SMART" id="SM00336">
    <property type="entry name" value="BBOX"/>
    <property type="match status" value="2"/>
</dbReference>
<dbReference type="OrthoDB" id="6499288at2759"/>
<dbReference type="InterPro" id="IPR000315">
    <property type="entry name" value="Znf_B-box"/>
</dbReference>
<feature type="domain" description="PHD-type" evidence="14">
    <location>
        <begin position="828"/>
        <end position="877"/>
    </location>
</feature>
<gene>
    <name evidence="20" type="ORF">DSTB1V02_LOCUS711</name>
</gene>
<dbReference type="PROSITE" id="PS50014">
    <property type="entry name" value="BROMODOMAIN_2"/>
    <property type="match status" value="1"/>
</dbReference>
<dbReference type="SUPFAM" id="SSF57903">
    <property type="entry name" value="FYVE/PHD zinc finger"/>
    <property type="match status" value="1"/>
</dbReference>
<dbReference type="InterPro" id="IPR003649">
    <property type="entry name" value="Bbox_C"/>
</dbReference>
<dbReference type="SUPFAM" id="SSF57850">
    <property type="entry name" value="RING/U-box"/>
    <property type="match status" value="2"/>
</dbReference>
<dbReference type="Pfam" id="PF03109">
    <property type="entry name" value="ABC1"/>
    <property type="match status" value="1"/>
</dbReference>
<dbReference type="SMART" id="SM00297">
    <property type="entry name" value="BROMO"/>
    <property type="match status" value="1"/>
</dbReference>
<keyword evidence="3" id="KW-0963">Cytoplasm</keyword>
<dbReference type="Pfam" id="PF00628">
    <property type="entry name" value="PHD"/>
    <property type="match status" value="1"/>
</dbReference>
<dbReference type="InterPro" id="IPR019786">
    <property type="entry name" value="Zinc_finger_PHD-type_CS"/>
</dbReference>
<comment type="similarity">
    <text evidence="2">Belongs to the protein kinase superfamily. ADCK protein kinase family.</text>
</comment>
<dbReference type="Pfam" id="PF21355">
    <property type="entry name" value="TRAF-mep_MATH"/>
    <property type="match status" value="1"/>
</dbReference>
<dbReference type="Pfam" id="PF00643">
    <property type="entry name" value="zf-B_box"/>
    <property type="match status" value="1"/>
</dbReference>
<dbReference type="InterPro" id="IPR001965">
    <property type="entry name" value="Znf_PHD"/>
</dbReference>
<dbReference type="Gene3D" id="1.20.920.10">
    <property type="entry name" value="Bromodomain-like"/>
    <property type="match status" value="1"/>
</dbReference>
<feature type="domain" description="B box-type" evidence="16">
    <location>
        <begin position="238"/>
        <end position="275"/>
    </location>
</feature>
<keyword evidence="7 10" id="KW-0862">Zinc</keyword>
<feature type="compositionally biased region" description="Basic and acidic residues" evidence="12">
    <location>
        <begin position="756"/>
        <end position="782"/>
    </location>
</feature>
<dbReference type="SUPFAM" id="SSF47370">
    <property type="entry name" value="Bromodomain"/>
    <property type="match status" value="1"/>
</dbReference>
<feature type="domain" description="SIAH-type" evidence="19">
    <location>
        <begin position="1083"/>
        <end position="1140"/>
    </location>
</feature>
<dbReference type="InterPro" id="IPR037372">
    <property type="entry name" value="TRIM66_Bbox1_Znf"/>
</dbReference>
<feature type="domain" description="MATH" evidence="17">
    <location>
        <begin position="1351"/>
        <end position="1493"/>
    </location>
</feature>
<evidence type="ECO:0000256" key="12">
    <source>
        <dbReference type="SAM" id="MobiDB-lite"/>
    </source>
</evidence>
<evidence type="ECO:0000256" key="4">
    <source>
        <dbReference type="ARBA" id="ARBA00022723"/>
    </source>
</evidence>
<keyword evidence="8 9" id="KW-0103">Bromodomain</keyword>
<evidence type="ECO:0000256" key="1">
    <source>
        <dbReference type="ARBA" id="ARBA00004496"/>
    </source>
</evidence>
<feature type="region of interest" description="Disordered" evidence="12">
    <location>
        <begin position="32"/>
        <end position="82"/>
    </location>
</feature>
<dbReference type="PROSITE" id="PS50089">
    <property type="entry name" value="ZF_RING_2"/>
    <property type="match status" value="2"/>
</dbReference>
<keyword evidence="5" id="KW-0677">Repeat</keyword>
<evidence type="ECO:0000256" key="7">
    <source>
        <dbReference type="ARBA" id="ARBA00022833"/>
    </source>
</evidence>
<feature type="domain" description="B box-type" evidence="16">
    <location>
        <begin position="179"/>
        <end position="226"/>
    </location>
</feature>
<dbReference type="Pfam" id="PF25287">
    <property type="entry name" value="zf-B_box_Trim66"/>
    <property type="match status" value="1"/>
</dbReference>
<dbReference type="EMBL" id="CAJPEV010000054">
    <property type="protein sequence ID" value="CAG0879702.1"/>
    <property type="molecule type" value="Genomic_DNA"/>
</dbReference>
<dbReference type="InterPro" id="IPR002083">
    <property type="entry name" value="MATH/TRAF_dom"/>
</dbReference>
<dbReference type="InterPro" id="IPR018957">
    <property type="entry name" value="Znf_C3HC4_RING-type"/>
</dbReference>
<feature type="coiled-coil region" evidence="11">
    <location>
        <begin position="301"/>
        <end position="328"/>
    </location>
</feature>
<evidence type="ECO:0000313" key="20">
    <source>
        <dbReference type="EMBL" id="CAD7240698.1"/>
    </source>
</evidence>
<dbReference type="SMART" id="SM00249">
    <property type="entry name" value="PHD"/>
    <property type="match status" value="1"/>
</dbReference>
<evidence type="ECO:0000256" key="10">
    <source>
        <dbReference type="PROSITE-ProRule" id="PRU00207"/>
    </source>
</evidence>
<dbReference type="PROSITE" id="PS01359">
    <property type="entry name" value="ZF_PHD_1"/>
    <property type="match status" value="1"/>
</dbReference>
<feature type="domain" description="TRAF-type" evidence="18">
    <location>
        <begin position="1107"/>
        <end position="1159"/>
    </location>
</feature>
<evidence type="ECO:0000259" key="16">
    <source>
        <dbReference type="PROSITE" id="PS50119"/>
    </source>
</evidence>
<feature type="zinc finger region" description="TRAF-type" evidence="10">
    <location>
        <begin position="1107"/>
        <end position="1159"/>
    </location>
</feature>
<dbReference type="SMART" id="SM00184">
    <property type="entry name" value="RING"/>
    <property type="match status" value="2"/>
</dbReference>
<dbReference type="SUPFAM" id="SSF56112">
    <property type="entry name" value="Protein kinase-like (PK-like)"/>
    <property type="match status" value="1"/>
</dbReference>
<dbReference type="Proteomes" id="UP000677054">
    <property type="component" value="Unassembled WGS sequence"/>
</dbReference>
<name>A0A7R8WYR4_9CRUS</name>
<evidence type="ECO:0000256" key="9">
    <source>
        <dbReference type="PROSITE-ProRule" id="PRU00035"/>
    </source>
</evidence>
<dbReference type="CDD" id="cd15541">
    <property type="entry name" value="PHD_TIF1_like"/>
    <property type="match status" value="1"/>
</dbReference>
<dbReference type="InterPro" id="IPR019787">
    <property type="entry name" value="Znf_PHD-finger"/>
</dbReference>
<dbReference type="CDD" id="cd19805">
    <property type="entry name" value="Bbox1_TIF1"/>
    <property type="match status" value="1"/>
</dbReference>
<dbReference type="InterPro" id="IPR001293">
    <property type="entry name" value="Znf_TRAF"/>
</dbReference>
<keyword evidence="4 10" id="KW-0479">Metal-binding</keyword>
<sequence length="1985" mass="222037">MGIKCDQWDGITDVFPDIRLITRRETINKGIGVSPPHRYSGGDLNIPGDDRLRSRESRMGNTEKSSEDNIVDPLSGTADNEKPRPEEVFKCVSCKKPPSGDDTPKLLNCLHTLCSVCIPKQVTLGRGEDVEILVQHVMCPECKITTATDDLQRNRVCEELLRLKQDASGSGEKSEEGQTSSKLCTSCEDGILASGFCTECNEWLCSACRDAHKRVKMTKDHTLKSIDEVDSTEKIPNNKQYFCPQHKGEQLILFCLACDLLTCRDCQLTEHANHKYKFASEIGSSIKDDLKSMVSEVKKRKSGLEKLQRRLKARKEEVEMRADAVKLEVKDYCVELTEMIKKRGLTLLRTLSELANEKTSKLNNIDLQIKDLLTQATTALNFCSMCLEASDMALLSSKKLVWKQTGSISMTTPLKDMSIISTPVKLEFGRGNVTQLMRMINQVGTVILDGSVYTGCGGKVAVPQMKTSPPVVASGTLATKGFIPISPATPQSNSSSKSNLKMSMVRPFQASPETCGPSQLYKAITKPITSTPVVISGGNLSSPAAVKGIQLTTQSPSPMQLTPSGTSVVSAQLVTTSPMMGKRNTLALTPVSMASALRPSVPHMSWKRLQDGSILTFKDASKSGSVVTVAKPTPQQSLILRNMVPIRPKLDGLTAVIPSWHIPESLDGNTQVNKVSSLSADEPGELMGVSKIVIGSTIPVSTREADSSQEAVKENVILGVETTVTEETSNAEEKKSESNQDAPTSSAGPVESAENGLKEEEKKKDKTKGNEKEKEKEEKEKVTATATATEEQAKIEEVQEEKEEIENKENTVEEGEGEEMEEDADPNEDWCAVCQDGGELVCCDYCPKVYHLRCHVPPLKEAPQEDESWKCLKCMTKEEIIQATDGTRPAGSKRRKQLSPKDEKIASRITLEMLCREDSLPFRELPPTQESVPKPVTLNTIRQKLDPSSGTYYEKLDDFVSEVHSMFDNARKYYDEESDIRNMIASLEAFFSALVKEWIVIPEEGGGTGYSYEFVEPLDARYECPICLQCMKDPVQTGCGHRFCRDCITTWVQKGSRWCPQDNSPITDGMIFPDSGFKREILQLQVRCSNSPNGCNHTSSISSMVQHEEDCMYAMVQCPNACQFSIMKKALKSHLQVECRQRNIICSSCKEQIQFDGQQAHLAECPKITVPCDACHSLLAREEMASHLATECPRISISCPFKEQGCRTRIERGLIQYHLQESTQKHFQLLTAEVKKLQLHVSDLQRAQGSTSNLQRQLSTPNVLDACASSPVLKKKSLESLVDFPTSKGGSLPASTECLLQQVCEKNVQLEQKIRELELQMGNLLRRIQELDHCNRLRSDQTRDLEGRFCNGNFIWRITEFSSLLINPESVVLHSSGFYSAPFGYRMYLRLNFAYQNDQLHLSVFIHMMQGEYDDLLEWPFIAKIHLILLDQSPGKKHHVWETMHSQPSMSAFQRPTSKRNLNGYGFRCFVSLERLRQGGYIKNDMIAIQAKVETLDVPCISLNGMLSRSLKQLSTQRNLAANILLYLRKEKPGCMHHIARGGLALTLLTLTHEVPLIDRLIQPIPTSVPLVPKAVTVQTRSSTLKVLKRTWAIVKTTLRTLRLLIWFSPSILFYPLCFCGPEGKRAWRAILFWSVSHSGPIFVKLGQWASTRRDIFSDEFCLLFGKLQRFTKPHSWSETEKSLNKAFGEAWRTKIHFRGNPPQPVGSGCVAQVYMGEVRPIDMEKFAVSSESDPDKRVPVAVKVLHPNIHAKAAQDLDVLRSWAEAITFCFPHLSWLNLTRCVEEFEKMMKCQVFVDNFVHGDLHPGNILTRRMMHEVEDSNMGLWSSLIKWCDILDKNEDVEAFKPEMIILDCGIVVRMSKHDVRSFRETFTAIVANEGEKVADIILKNSQHECLNPDSFRKSIMKLVSAAHENTLSLGKVDVGALLQSFFSTVIAHKVRLESQFSSIMLAIMVLEGLGRSLDPDMDILKKAQPYLLSRSFLA</sequence>